<keyword evidence="2" id="KW-1185">Reference proteome</keyword>
<dbReference type="Proteomes" id="UP000243686">
    <property type="component" value="Unassembled WGS sequence"/>
</dbReference>
<sequence length="195" mass="21624">MLSIPGAVPKIVSVRGMLPTAVFVFTSIFSAKGRTSTNYSKSGWKAKYVRTFPTCFKPDCYFLSGKYTQKWKVVFLGGKKKMSSGSILAPAGNPVWDYEVTFKVAARGEPISLLVTDSEDHHVGQVVIPVTAMPPRPANSSERPTDPSRLRVADLEPTKKVENPIGTLYYWVWVEEYRAEDDEKKSSRGSLLSLA</sequence>
<evidence type="ECO:0000313" key="1">
    <source>
        <dbReference type="EMBL" id="OON22226.1"/>
    </source>
</evidence>
<protein>
    <recommendedName>
        <fullName evidence="3">C2 domain-containing protein</fullName>
    </recommendedName>
</protein>
<reference evidence="1 2" key="1">
    <citation type="submission" date="2015-03" db="EMBL/GenBank/DDBJ databases">
        <title>Draft genome of the nematode, Opisthorchis viverrini.</title>
        <authorList>
            <person name="Mitreva M."/>
        </authorList>
    </citation>
    <scope>NUCLEOTIDE SEQUENCE [LARGE SCALE GENOMIC DNA]</scope>
    <source>
        <strain evidence="1">Khon Kaen</strain>
    </source>
</reference>
<dbReference type="SUPFAM" id="SSF49562">
    <property type="entry name" value="C2 domain (Calcium/lipid-binding domain, CaLB)"/>
    <property type="match status" value="1"/>
</dbReference>
<proteinExistence type="predicted"/>
<feature type="non-terminal residue" evidence="1">
    <location>
        <position position="195"/>
    </location>
</feature>
<evidence type="ECO:0008006" key="3">
    <source>
        <dbReference type="Google" id="ProtNLM"/>
    </source>
</evidence>
<name>A0A1S8X6E0_OPIVI</name>
<evidence type="ECO:0000313" key="2">
    <source>
        <dbReference type="Proteomes" id="UP000243686"/>
    </source>
</evidence>
<accession>A0A1S8X6E0</accession>
<organism evidence="1 2">
    <name type="scientific">Opisthorchis viverrini</name>
    <name type="common">Southeast Asian liver fluke</name>
    <dbReference type="NCBI Taxonomy" id="6198"/>
    <lineage>
        <taxon>Eukaryota</taxon>
        <taxon>Metazoa</taxon>
        <taxon>Spiralia</taxon>
        <taxon>Lophotrochozoa</taxon>
        <taxon>Platyhelminthes</taxon>
        <taxon>Trematoda</taxon>
        <taxon>Digenea</taxon>
        <taxon>Opisthorchiida</taxon>
        <taxon>Opisthorchiata</taxon>
        <taxon>Opisthorchiidae</taxon>
        <taxon>Opisthorchis</taxon>
    </lineage>
</organism>
<dbReference type="AlphaFoldDB" id="A0A1S8X6E0"/>
<dbReference type="InterPro" id="IPR035892">
    <property type="entry name" value="C2_domain_sf"/>
</dbReference>
<dbReference type="EMBL" id="KV891845">
    <property type="protein sequence ID" value="OON22226.1"/>
    <property type="molecule type" value="Genomic_DNA"/>
</dbReference>
<gene>
    <name evidence="1" type="ORF">X801_01876</name>
</gene>